<reference evidence="3" key="2">
    <citation type="submission" date="2015-06" db="UniProtKB">
        <authorList>
            <consortium name="EnsemblPlants"/>
        </authorList>
    </citation>
    <scope>IDENTIFICATION</scope>
</reference>
<dbReference type="EnsemblPlants" id="ORUFI02G21280.1">
    <property type="protein sequence ID" value="ORUFI02G21280.1"/>
    <property type="gene ID" value="ORUFI02G21280"/>
</dbReference>
<accession>A0A0E0NGA0</accession>
<feature type="compositionally biased region" description="Gly residues" evidence="1">
    <location>
        <begin position="121"/>
        <end position="137"/>
    </location>
</feature>
<keyword evidence="2" id="KW-0812">Transmembrane</keyword>
<feature type="compositionally biased region" description="Gly residues" evidence="1">
    <location>
        <begin position="58"/>
        <end position="77"/>
    </location>
</feature>
<dbReference type="Proteomes" id="UP000008022">
    <property type="component" value="Unassembled WGS sequence"/>
</dbReference>
<evidence type="ECO:0000256" key="1">
    <source>
        <dbReference type="SAM" id="MobiDB-lite"/>
    </source>
</evidence>
<feature type="transmembrane region" description="Helical" evidence="2">
    <location>
        <begin position="7"/>
        <end position="26"/>
    </location>
</feature>
<name>A0A0E0NGA0_ORYRU</name>
<proteinExistence type="predicted"/>
<evidence type="ECO:0000256" key="2">
    <source>
        <dbReference type="SAM" id="Phobius"/>
    </source>
</evidence>
<dbReference type="AlphaFoldDB" id="A0A0E0NGA0"/>
<feature type="region of interest" description="Disordered" evidence="1">
    <location>
        <begin position="44"/>
        <end position="79"/>
    </location>
</feature>
<dbReference type="HOGENOM" id="CLU_134078_0_0_1"/>
<sequence length="170" mass="17977">MDPQQQYVLFFLPLSLSPFFLLFSSFPLSFLPIDHADANGVGRQEVAQGVRKRQGHQLGRGGDEAQGGDGDIGLGGARDGDGDGDWSVDLLLAGLPCSPSPPCLPSLAIEPSLPCRRRRPGGGGGRQGGGGWRGVGGRIVGGWRRNSTSMGERRMRLQLLAIDAVFGQPN</sequence>
<keyword evidence="4" id="KW-1185">Reference proteome</keyword>
<protein>
    <submittedName>
        <fullName evidence="3">Uncharacterized protein</fullName>
    </submittedName>
</protein>
<keyword evidence="2" id="KW-1133">Transmembrane helix</keyword>
<reference evidence="4" key="1">
    <citation type="submission" date="2013-06" db="EMBL/GenBank/DDBJ databases">
        <authorList>
            <person name="Zhao Q."/>
        </authorList>
    </citation>
    <scope>NUCLEOTIDE SEQUENCE</scope>
    <source>
        <strain evidence="4">cv. W1943</strain>
    </source>
</reference>
<keyword evidence="2" id="KW-0472">Membrane</keyword>
<dbReference type="Gramene" id="ORUFI02G21280.1">
    <property type="protein sequence ID" value="ORUFI02G21280.1"/>
    <property type="gene ID" value="ORUFI02G21280"/>
</dbReference>
<feature type="region of interest" description="Disordered" evidence="1">
    <location>
        <begin position="115"/>
        <end position="137"/>
    </location>
</feature>
<evidence type="ECO:0000313" key="3">
    <source>
        <dbReference type="EnsemblPlants" id="ORUFI02G21280.1"/>
    </source>
</evidence>
<organism evidence="3 4">
    <name type="scientific">Oryza rufipogon</name>
    <name type="common">Brownbeard rice</name>
    <name type="synonym">Asian wild rice</name>
    <dbReference type="NCBI Taxonomy" id="4529"/>
    <lineage>
        <taxon>Eukaryota</taxon>
        <taxon>Viridiplantae</taxon>
        <taxon>Streptophyta</taxon>
        <taxon>Embryophyta</taxon>
        <taxon>Tracheophyta</taxon>
        <taxon>Spermatophyta</taxon>
        <taxon>Magnoliopsida</taxon>
        <taxon>Liliopsida</taxon>
        <taxon>Poales</taxon>
        <taxon>Poaceae</taxon>
        <taxon>BOP clade</taxon>
        <taxon>Oryzoideae</taxon>
        <taxon>Oryzeae</taxon>
        <taxon>Oryzinae</taxon>
        <taxon>Oryza</taxon>
    </lineage>
</organism>
<evidence type="ECO:0000313" key="4">
    <source>
        <dbReference type="Proteomes" id="UP000008022"/>
    </source>
</evidence>